<dbReference type="HOGENOM" id="CLU_016733_10_1_10"/>
<dbReference type="InterPro" id="IPR023213">
    <property type="entry name" value="CAT-like_dom_sf"/>
</dbReference>
<dbReference type="Proteomes" id="UP000009011">
    <property type="component" value="Chromosome"/>
</dbReference>
<keyword evidence="13" id="KW-0670">Pyruvate</keyword>
<keyword evidence="14" id="KW-1185">Reference proteome</keyword>
<dbReference type="PROSITE" id="PS51826">
    <property type="entry name" value="PSBD"/>
    <property type="match status" value="1"/>
</dbReference>
<comment type="subunit">
    <text evidence="3">Forms a 24-polypeptide structural core with octahedral symmetry.</text>
</comment>
<evidence type="ECO:0000259" key="11">
    <source>
        <dbReference type="PROSITE" id="PS50968"/>
    </source>
</evidence>
<dbReference type="SUPFAM" id="SSF52777">
    <property type="entry name" value="CoA-dependent acyltransferases"/>
    <property type="match status" value="1"/>
</dbReference>
<feature type="domain" description="Peripheral subunit-binding (PSBD)" evidence="12">
    <location>
        <begin position="241"/>
        <end position="278"/>
    </location>
</feature>
<dbReference type="InterPro" id="IPR000089">
    <property type="entry name" value="Biotin_lipoyl"/>
</dbReference>
<evidence type="ECO:0000256" key="4">
    <source>
        <dbReference type="ARBA" id="ARBA00022679"/>
    </source>
</evidence>
<dbReference type="GO" id="GO:0031405">
    <property type="term" value="F:lipoic acid binding"/>
    <property type="evidence" value="ECO:0007669"/>
    <property type="project" value="TreeGrafter"/>
</dbReference>
<gene>
    <name evidence="13" type="ordered locus">MROS_0858</name>
</gene>
<dbReference type="Pfam" id="PF02817">
    <property type="entry name" value="E3_binding"/>
    <property type="match status" value="1"/>
</dbReference>
<dbReference type="PROSITE" id="PS50968">
    <property type="entry name" value="BIOTINYL_LIPOYL"/>
    <property type="match status" value="2"/>
</dbReference>
<dbReference type="Gene3D" id="2.40.50.100">
    <property type="match status" value="2"/>
</dbReference>
<dbReference type="SUPFAM" id="SSF47005">
    <property type="entry name" value="Peripheral subunit-binding domain of 2-oxo acid dehydrogenase complex"/>
    <property type="match status" value="1"/>
</dbReference>
<dbReference type="InterPro" id="IPR001078">
    <property type="entry name" value="2-oxoacid_DH_actylTfrase"/>
</dbReference>
<dbReference type="InterPro" id="IPR003016">
    <property type="entry name" value="2-oxoA_DH_lipoyl-BS"/>
</dbReference>
<feature type="compositionally biased region" description="Basic and acidic residues" evidence="10">
    <location>
        <begin position="202"/>
        <end position="211"/>
    </location>
</feature>
<keyword evidence="4 9" id="KW-0808">Transferase</keyword>
<keyword evidence="5 9" id="KW-0450">Lipoyl</keyword>
<dbReference type="Pfam" id="PF00198">
    <property type="entry name" value="2-oxoacid_dh"/>
    <property type="match status" value="1"/>
</dbReference>
<evidence type="ECO:0000256" key="10">
    <source>
        <dbReference type="SAM" id="MobiDB-lite"/>
    </source>
</evidence>
<feature type="compositionally biased region" description="Basic and acidic residues" evidence="10">
    <location>
        <begin position="82"/>
        <end position="95"/>
    </location>
</feature>
<evidence type="ECO:0000256" key="5">
    <source>
        <dbReference type="ARBA" id="ARBA00022823"/>
    </source>
</evidence>
<evidence type="ECO:0000313" key="14">
    <source>
        <dbReference type="Proteomes" id="UP000009011"/>
    </source>
</evidence>
<name>I6ZPW5_MELRP</name>
<comment type="catalytic activity">
    <reaction evidence="8">
        <text>N(6)-[(R)-dihydrolipoyl]-L-lysyl-[protein] + acetyl-CoA = N(6)-[(R)-S(8)-acetyldihydrolipoyl]-L-lysyl-[protein] + CoA</text>
        <dbReference type="Rhea" id="RHEA:17017"/>
        <dbReference type="Rhea" id="RHEA-COMP:10475"/>
        <dbReference type="Rhea" id="RHEA-COMP:10478"/>
        <dbReference type="ChEBI" id="CHEBI:57287"/>
        <dbReference type="ChEBI" id="CHEBI:57288"/>
        <dbReference type="ChEBI" id="CHEBI:83100"/>
        <dbReference type="ChEBI" id="CHEBI:83111"/>
        <dbReference type="EC" id="2.3.1.12"/>
    </reaction>
</comment>
<evidence type="ECO:0000256" key="2">
    <source>
        <dbReference type="ARBA" id="ARBA00007317"/>
    </source>
</evidence>
<evidence type="ECO:0000256" key="9">
    <source>
        <dbReference type="RuleBase" id="RU003423"/>
    </source>
</evidence>
<protein>
    <recommendedName>
        <fullName evidence="9">Dihydrolipoamide acetyltransferase component of pyruvate dehydrogenase complex</fullName>
        <ecNumber evidence="9">2.3.1.-</ecNumber>
    </recommendedName>
</protein>
<dbReference type="InterPro" id="IPR036625">
    <property type="entry name" value="E3-bd_dom_sf"/>
</dbReference>
<dbReference type="GO" id="GO:0004742">
    <property type="term" value="F:dihydrolipoyllysine-residue acetyltransferase activity"/>
    <property type="evidence" value="ECO:0007669"/>
    <property type="project" value="UniProtKB-EC"/>
</dbReference>
<dbReference type="SUPFAM" id="SSF51230">
    <property type="entry name" value="Single hybrid motif"/>
    <property type="match status" value="2"/>
</dbReference>
<dbReference type="KEGG" id="mro:MROS_0858"/>
<evidence type="ECO:0000256" key="1">
    <source>
        <dbReference type="ARBA" id="ARBA00001938"/>
    </source>
</evidence>
<dbReference type="PATRIC" id="fig|1191523.3.peg.906"/>
<dbReference type="FunFam" id="3.30.559.10:FF:000004">
    <property type="entry name" value="Acetyltransferase component of pyruvate dehydrogenase complex"/>
    <property type="match status" value="1"/>
</dbReference>
<sequence>MTVDFKLPHLGENINTADVVKVLVKEGDRVEVDQVILEIETDKATVEVPSEVAGIVKKVHVKEGDKAEVGQPVITVEQSEATDTKKQPEKSEEKQTQAQPPRETSAVNKEESGIVEFKVPVLGENIESAQIAKVLVKPGDKIKADQILIELETDKATVEVPSEYAGAIKEVKVKDGDTVKVGQTVFLIETQSSPAVKAAAPESKREEKAEKSVAPQQPVKEHTHMPQVIDIPRDIVKNIVPAAPSVRRFAREIGIDIHQVEGSGKGGRITVDDVKAFAKNLNRKLQSGQISAPGLVQEPMPDFSKWGEFERVQMNNVRRKTAEHLSYAWSTIPHVTQFDKADITNLEKVRKEYSKKVEAAGGKLTITAILIKIAASALKVFPQFNASVDMQKSEIIYKKYFNIGIAVDTDKGLLVPVIKDVDKKNIVEISVELAEISQKARDKKLTIEDMQGGNFTISNLGGIGGAYFTPIVNSPEVAILGVSRSSYEPVYVDGKFEPRLMMPLSLSYDHRIIDGADGIRFLRWIAEALENPFLLTLEG</sequence>
<dbReference type="CDD" id="cd06849">
    <property type="entry name" value="lipoyl_domain"/>
    <property type="match status" value="2"/>
</dbReference>
<dbReference type="Pfam" id="PF00364">
    <property type="entry name" value="Biotin_lipoyl"/>
    <property type="match status" value="2"/>
</dbReference>
<feature type="region of interest" description="Disordered" evidence="10">
    <location>
        <begin position="196"/>
        <end position="220"/>
    </location>
</feature>
<comment type="function">
    <text evidence="7">The pyruvate dehydrogenase complex catalyzes the overall conversion of pyruvate to acetyl-CoA and CO(2). It contains multiple copies of three enzymatic components: pyruvate dehydrogenase (E1), dihydrolipoamide acetyltransferase (E2) and lipoamide dehydrogenase (E3).</text>
</comment>
<dbReference type="Gene3D" id="3.30.559.10">
    <property type="entry name" value="Chloramphenicol acetyltransferase-like domain"/>
    <property type="match status" value="1"/>
</dbReference>
<dbReference type="EC" id="2.3.1.-" evidence="9"/>
<proteinExistence type="inferred from homology"/>
<feature type="region of interest" description="Disordered" evidence="10">
    <location>
        <begin position="70"/>
        <end position="110"/>
    </location>
</feature>
<dbReference type="STRING" id="1191523.MROS_0858"/>
<evidence type="ECO:0000259" key="12">
    <source>
        <dbReference type="PROSITE" id="PS51826"/>
    </source>
</evidence>
<evidence type="ECO:0000256" key="7">
    <source>
        <dbReference type="ARBA" id="ARBA00025211"/>
    </source>
</evidence>
<evidence type="ECO:0000256" key="3">
    <source>
        <dbReference type="ARBA" id="ARBA00011484"/>
    </source>
</evidence>
<comment type="cofactor">
    <cofactor evidence="1 9">
        <name>(R)-lipoate</name>
        <dbReference type="ChEBI" id="CHEBI:83088"/>
    </cofactor>
</comment>
<dbReference type="GO" id="GO:0005737">
    <property type="term" value="C:cytoplasm"/>
    <property type="evidence" value="ECO:0007669"/>
    <property type="project" value="TreeGrafter"/>
</dbReference>
<comment type="similarity">
    <text evidence="2 9">Belongs to the 2-oxoacid dehydrogenase family.</text>
</comment>
<dbReference type="InterPro" id="IPR004167">
    <property type="entry name" value="PSBD"/>
</dbReference>
<dbReference type="OrthoDB" id="9805770at2"/>
<accession>I6ZPW5</accession>
<dbReference type="Gene3D" id="4.10.320.10">
    <property type="entry name" value="E3-binding domain"/>
    <property type="match status" value="1"/>
</dbReference>
<dbReference type="PANTHER" id="PTHR43178:SF2">
    <property type="entry name" value="DIHYDROLIPOYLLYSINE-RESIDUE ACETYLTRANSFERASE COMPONENT OF PYRUVATE DEHYDROGENASE COMPLEX"/>
    <property type="match status" value="1"/>
</dbReference>
<reference evidence="13 14" key="1">
    <citation type="journal article" date="2013" name="PLoS ONE">
        <title>Genomic analysis of Melioribacter roseus, facultatively anaerobic organotrophic bacterium representing a novel deep lineage within Bacteriodetes/Chlorobi group.</title>
        <authorList>
            <person name="Kadnikov V.V."/>
            <person name="Mardanov A.V."/>
            <person name="Podosokorskaya O.A."/>
            <person name="Gavrilov S.N."/>
            <person name="Kublanov I.V."/>
            <person name="Beletsky A.V."/>
            <person name="Bonch-Osmolovskaya E.A."/>
            <person name="Ravin N.V."/>
        </authorList>
    </citation>
    <scope>NUCLEOTIDE SEQUENCE [LARGE SCALE GENOMIC DNA]</scope>
    <source>
        <strain evidence="14">JCM 17771 / P3M-2</strain>
    </source>
</reference>
<organism evidence="13 14">
    <name type="scientific">Melioribacter roseus (strain DSM 23840 / JCM 17771 / VKM B-2668 / P3M-2)</name>
    <dbReference type="NCBI Taxonomy" id="1191523"/>
    <lineage>
        <taxon>Bacteria</taxon>
        <taxon>Pseudomonadati</taxon>
        <taxon>Ignavibacteriota</taxon>
        <taxon>Ignavibacteria</taxon>
        <taxon>Ignavibacteriales</taxon>
        <taxon>Melioribacteraceae</taxon>
        <taxon>Melioribacter</taxon>
    </lineage>
</organism>
<dbReference type="RefSeq" id="WP_014855535.1">
    <property type="nucleotide sequence ID" value="NC_018178.1"/>
</dbReference>
<dbReference type="EMBL" id="CP003557">
    <property type="protein sequence ID" value="AFN74099.1"/>
    <property type="molecule type" value="Genomic_DNA"/>
</dbReference>
<feature type="domain" description="Lipoyl-binding" evidence="11">
    <location>
        <begin position="2"/>
        <end position="77"/>
    </location>
</feature>
<dbReference type="eggNOG" id="COG0508">
    <property type="taxonomic scope" value="Bacteria"/>
</dbReference>
<feature type="domain" description="Lipoyl-binding" evidence="11">
    <location>
        <begin position="114"/>
        <end position="189"/>
    </location>
</feature>
<evidence type="ECO:0000256" key="8">
    <source>
        <dbReference type="ARBA" id="ARBA00048370"/>
    </source>
</evidence>
<evidence type="ECO:0000256" key="6">
    <source>
        <dbReference type="ARBA" id="ARBA00023315"/>
    </source>
</evidence>
<dbReference type="PANTHER" id="PTHR43178">
    <property type="entry name" value="DIHYDROLIPOAMIDE ACETYLTRANSFERASE COMPONENT OF PYRUVATE DEHYDROGENASE COMPLEX"/>
    <property type="match status" value="1"/>
</dbReference>
<dbReference type="InterPro" id="IPR011053">
    <property type="entry name" value="Single_hybrid_motif"/>
</dbReference>
<dbReference type="PROSITE" id="PS00189">
    <property type="entry name" value="LIPOYL"/>
    <property type="match status" value="2"/>
</dbReference>
<evidence type="ECO:0000313" key="13">
    <source>
        <dbReference type="EMBL" id="AFN74099.1"/>
    </source>
</evidence>
<keyword evidence="6 9" id="KW-0012">Acyltransferase</keyword>
<dbReference type="InterPro" id="IPR050743">
    <property type="entry name" value="2-oxoacid_DH_E2_comp"/>
</dbReference>
<dbReference type="AlphaFoldDB" id="I6ZPW5"/>